<dbReference type="Proteomes" id="UP000747542">
    <property type="component" value="Unassembled WGS sequence"/>
</dbReference>
<feature type="compositionally biased region" description="Polar residues" evidence="1">
    <location>
        <begin position="43"/>
        <end position="53"/>
    </location>
</feature>
<name>A0A8J5MPX3_HOMAM</name>
<evidence type="ECO:0008006" key="5">
    <source>
        <dbReference type="Google" id="ProtNLM"/>
    </source>
</evidence>
<evidence type="ECO:0000256" key="1">
    <source>
        <dbReference type="SAM" id="MobiDB-lite"/>
    </source>
</evidence>
<dbReference type="AlphaFoldDB" id="A0A8J5MPX3"/>
<comment type="caution">
    <text evidence="3">The sequence shown here is derived from an EMBL/GenBank/DDBJ whole genome shotgun (WGS) entry which is preliminary data.</text>
</comment>
<reference evidence="3" key="1">
    <citation type="journal article" date="2021" name="Sci. Adv.">
        <title>The American lobster genome reveals insights on longevity, neural, and immune adaptations.</title>
        <authorList>
            <person name="Polinski J.M."/>
            <person name="Zimin A.V."/>
            <person name="Clark K.F."/>
            <person name="Kohn A.B."/>
            <person name="Sadowski N."/>
            <person name="Timp W."/>
            <person name="Ptitsyn A."/>
            <person name="Khanna P."/>
            <person name="Romanova D.Y."/>
            <person name="Williams P."/>
            <person name="Greenwood S.J."/>
            <person name="Moroz L.L."/>
            <person name="Walt D.R."/>
            <person name="Bodnar A.G."/>
        </authorList>
    </citation>
    <scope>NUCLEOTIDE SEQUENCE</scope>
    <source>
        <strain evidence="3">GMGI-L3</strain>
    </source>
</reference>
<keyword evidence="2" id="KW-0732">Signal</keyword>
<proteinExistence type="predicted"/>
<evidence type="ECO:0000256" key="2">
    <source>
        <dbReference type="SAM" id="SignalP"/>
    </source>
</evidence>
<organism evidence="3 4">
    <name type="scientific">Homarus americanus</name>
    <name type="common">American lobster</name>
    <dbReference type="NCBI Taxonomy" id="6706"/>
    <lineage>
        <taxon>Eukaryota</taxon>
        <taxon>Metazoa</taxon>
        <taxon>Ecdysozoa</taxon>
        <taxon>Arthropoda</taxon>
        <taxon>Crustacea</taxon>
        <taxon>Multicrustacea</taxon>
        <taxon>Malacostraca</taxon>
        <taxon>Eumalacostraca</taxon>
        <taxon>Eucarida</taxon>
        <taxon>Decapoda</taxon>
        <taxon>Pleocyemata</taxon>
        <taxon>Astacidea</taxon>
        <taxon>Nephropoidea</taxon>
        <taxon>Nephropidae</taxon>
        <taxon>Homarus</taxon>
    </lineage>
</organism>
<evidence type="ECO:0000313" key="4">
    <source>
        <dbReference type="Proteomes" id="UP000747542"/>
    </source>
</evidence>
<feature type="signal peptide" evidence="2">
    <location>
        <begin position="1"/>
        <end position="20"/>
    </location>
</feature>
<sequence length="85" mass="9903">MKQQMLLFVFFLLCHLVSEASPHAARAGIHFRAPSVKRKPRKNSQPTRPYQPSYQVRYHQSGYQQRYDPTGHGDAQFSYFLGIFS</sequence>
<dbReference type="EMBL" id="JAHLQT010033114">
    <property type="protein sequence ID" value="KAG7159428.1"/>
    <property type="molecule type" value="Genomic_DNA"/>
</dbReference>
<keyword evidence="4" id="KW-1185">Reference proteome</keyword>
<evidence type="ECO:0000313" key="3">
    <source>
        <dbReference type="EMBL" id="KAG7159428.1"/>
    </source>
</evidence>
<accession>A0A8J5MPX3</accession>
<gene>
    <name evidence="3" type="ORF">Hamer_G004053</name>
</gene>
<protein>
    <recommendedName>
        <fullName evidence="5">Secreted protein</fullName>
    </recommendedName>
</protein>
<feature type="chain" id="PRO_5035169912" description="Secreted protein" evidence="2">
    <location>
        <begin position="21"/>
        <end position="85"/>
    </location>
</feature>
<feature type="region of interest" description="Disordered" evidence="1">
    <location>
        <begin position="31"/>
        <end position="53"/>
    </location>
</feature>